<accession>A0A4S8PZH9</accession>
<keyword evidence="7" id="KW-1185">Reference proteome</keyword>
<evidence type="ECO:0000256" key="1">
    <source>
        <dbReference type="ARBA" id="ARBA00004141"/>
    </source>
</evidence>
<evidence type="ECO:0000313" key="7">
    <source>
        <dbReference type="Proteomes" id="UP000308760"/>
    </source>
</evidence>
<dbReference type="Pfam" id="PF13564">
    <property type="entry name" value="DoxX_2"/>
    <property type="match status" value="1"/>
</dbReference>
<feature type="transmembrane region" description="Helical" evidence="5">
    <location>
        <begin position="110"/>
        <end position="129"/>
    </location>
</feature>
<sequence length="141" mass="14769">MTSEPPTTVASAGPGRALNVTFWILQGLFGAFFVIASGAPKLFGVEAAAEGFELIGAGVWFMYFIGVVEIAGGIGLLIPRLSGLAAIGLCLVMVGAAYTNAFIVDGYWPVATPLILLVPLAVIAWGRSYQTLRFFNRGLAS</sequence>
<dbReference type="OrthoDB" id="3576439at2"/>
<dbReference type="Proteomes" id="UP000308760">
    <property type="component" value="Unassembled WGS sequence"/>
</dbReference>
<reference evidence="7" key="1">
    <citation type="submission" date="2019-04" db="EMBL/GenBank/DDBJ databases">
        <title>Nocardioides xinjiangensis sp. nov.</title>
        <authorList>
            <person name="Liu S."/>
        </authorList>
    </citation>
    <scope>NUCLEOTIDE SEQUENCE [LARGE SCALE GENOMIC DNA]</scope>
    <source>
        <strain evidence="7">18</strain>
    </source>
</reference>
<protein>
    <submittedName>
        <fullName evidence="6">DoxX family protein</fullName>
    </submittedName>
</protein>
<reference evidence="6 7" key="2">
    <citation type="submission" date="2019-05" db="EMBL/GenBank/DDBJ databases">
        <title>Glycomyces buryatensis sp. nov.</title>
        <authorList>
            <person name="Nikitina E."/>
        </authorList>
    </citation>
    <scope>NUCLEOTIDE SEQUENCE [LARGE SCALE GENOMIC DNA]</scope>
    <source>
        <strain evidence="6 7">18</strain>
    </source>
</reference>
<feature type="transmembrane region" description="Helical" evidence="5">
    <location>
        <begin position="59"/>
        <end position="78"/>
    </location>
</feature>
<dbReference type="InterPro" id="IPR032808">
    <property type="entry name" value="DoxX"/>
</dbReference>
<comment type="caution">
    <text evidence="6">The sequence shown here is derived from an EMBL/GenBank/DDBJ whole genome shotgun (WGS) entry which is preliminary data.</text>
</comment>
<feature type="transmembrane region" description="Helical" evidence="5">
    <location>
        <begin position="20"/>
        <end position="39"/>
    </location>
</feature>
<dbReference type="RefSeq" id="WP_136537550.1">
    <property type="nucleotide sequence ID" value="NZ_STGY01000083.1"/>
</dbReference>
<keyword evidence="2 5" id="KW-0812">Transmembrane</keyword>
<evidence type="ECO:0000256" key="4">
    <source>
        <dbReference type="ARBA" id="ARBA00023136"/>
    </source>
</evidence>
<comment type="subcellular location">
    <subcellularLocation>
        <location evidence="1">Membrane</location>
        <topology evidence="1">Multi-pass membrane protein</topology>
    </subcellularLocation>
</comment>
<keyword evidence="4 5" id="KW-0472">Membrane</keyword>
<feature type="transmembrane region" description="Helical" evidence="5">
    <location>
        <begin position="85"/>
        <end position="104"/>
    </location>
</feature>
<dbReference type="AlphaFoldDB" id="A0A4S8PZH9"/>
<name>A0A4S8PZH9_9ACTN</name>
<dbReference type="GO" id="GO:0016020">
    <property type="term" value="C:membrane"/>
    <property type="evidence" value="ECO:0007669"/>
    <property type="project" value="UniProtKB-SubCell"/>
</dbReference>
<proteinExistence type="predicted"/>
<evidence type="ECO:0000256" key="5">
    <source>
        <dbReference type="SAM" id="Phobius"/>
    </source>
</evidence>
<gene>
    <name evidence="6" type="ORF">FAB82_26410</name>
</gene>
<keyword evidence="3 5" id="KW-1133">Transmembrane helix</keyword>
<dbReference type="EMBL" id="STGY01000083">
    <property type="protein sequence ID" value="THV33669.1"/>
    <property type="molecule type" value="Genomic_DNA"/>
</dbReference>
<evidence type="ECO:0000313" key="6">
    <source>
        <dbReference type="EMBL" id="THV33669.1"/>
    </source>
</evidence>
<evidence type="ECO:0000256" key="2">
    <source>
        <dbReference type="ARBA" id="ARBA00022692"/>
    </source>
</evidence>
<organism evidence="6 7">
    <name type="scientific">Glycomyces buryatensis</name>
    <dbReference type="NCBI Taxonomy" id="2570927"/>
    <lineage>
        <taxon>Bacteria</taxon>
        <taxon>Bacillati</taxon>
        <taxon>Actinomycetota</taxon>
        <taxon>Actinomycetes</taxon>
        <taxon>Glycomycetales</taxon>
        <taxon>Glycomycetaceae</taxon>
        <taxon>Glycomyces</taxon>
    </lineage>
</organism>
<evidence type="ECO:0000256" key="3">
    <source>
        <dbReference type="ARBA" id="ARBA00022989"/>
    </source>
</evidence>